<evidence type="ECO:0000313" key="1">
    <source>
        <dbReference type="EMBL" id="EPH19204.1"/>
    </source>
</evidence>
<organism evidence="1 2">
    <name type="scientific">Bacteroides stercoris CC31F</name>
    <dbReference type="NCBI Taxonomy" id="1073351"/>
    <lineage>
        <taxon>Bacteria</taxon>
        <taxon>Pseudomonadati</taxon>
        <taxon>Bacteroidota</taxon>
        <taxon>Bacteroidia</taxon>
        <taxon>Bacteroidales</taxon>
        <taxon>Bacteroidaceae</taxon>
        <taxon>Bacteroides</taxon>
    </lineage>
</organism>
<accession>S3Y8F5</accession>
<gene>
    <name evidence="1" type="ORF">HMPREF1181_02520</name>
</gene>
<evidence type="ECO:0000313" key="2">
    <source>
        <dbReference type="Proteomes" id="UP000014614"/>
    </source>
</evidence>
<dbReference type="PATRIC" id="fig|1073351.3.peg.2544"/>
<name>S3Y8F5_BACSE</name>
<sequence length="65" mass="7870">METTKLNPNIPVIDCVHHYIENKDLLQEYIMLSLYNKVENTKQTNLFMQQLHHLEEHYSKQRNSI</sequence>
<dbReference type="Proteomes" id="UP000014614">
    <property type="component" value="Unassembled WGS sequence"/>
</dbReference>
<protein>
    <submittedName>
        <fullName evidence="1">Uncharacterized protein</fullName>
    </submittedName>
</protein>
<proteinExistence type="predicted"/>
<dbReference type="HOGENOM" id="CLU_2840789_0_0_10"/>
<dbReference type="AlphaFoldDB" id="S3Y8F5"/>
<reference evidence="1 2" key="1">
    <citation type="submission" date="2013-05" db="EMBL/GenBank/DDBJ databases">
        <title>The Genome Sequence of Bacteroides stercoris CC31F.</title>
        <authorList>
            <consortium name="The Broad Institute Genomics Platform"/>
            <person name="Earl A."/>
            <person name="Ward D."/>
            <person name="Feldgarden M."/>
            <person name="Gevers D."/>
            <person name="Oliphant K."/>
            <person name="Allen-Vercoe E."/>
            <person name="Walker B."/>
            <person name="Young S."/>
            <person name="Zeng Q."/>
            <person name="Gargeya S."/>
            <person name="Fitzgerald M."/>
            <person name="Haas B."/>
            <person name="Abouelleil A."/>
            <person name="Allen A.W."/>
            <person name="Alvarado L."/>
            <person name="Arachchi H.M."/>
            <person name="Berlin A.M."/>
            <person name="Chapman S.B."/>
            <person name="Gainer-Dewar J."/>
            <person name="Goldberg J."/>
            <person name="Griggs A."/>
            <person name="Gujja S."/>
            <person name="Hansen M."/>
            <person name="Howarth C."/>
            <person name="Imamovic A."/>
            <person name="Ireland A."/>
            <person name="Larimer J."/>
            <person name="McCowan C."/>
            <person name="Murphy C."/>
            <person name="Pearson M."/>
            <person name="Poon T.W."/>
            <person name="Priest M."/>
            <person name="Roberts A."/>
            <person name="Saif S."/>
            <person name="Shea T."/>
            <person name="Sisk P."/>
            <person name="Sykes S."/>
            <person name="Wortman J."/>
            <person name="Nusbaum C."/>
            <person name="Birren B."/>
        </authorList>
    </citation>
    <scope>NUCLEOTIDE SEQUENCE [LARGE SCALE GENOMIC DNA]</scope>
    <source>
        <strain evidence="1 2">CC31F</strain>
    </source>
</reference>
<comment type="caution">
    <text evidence="1">The sequence shown here is derived from an EMBL/GenBank/DDBJ whole genome shotgun (WGS) entry which is preliminary data.</text>
</comment>
<dbReference type="EMBL" id="ATFP01000035">
    <property type="protein sequence ID" value="EPH19204.1"/>
    <property type="molecule type" value="Genomic_DNA"/>
</dbReference>